<evidence type="ECO:0000313" key="1">
    <source>
        <dbReference type="EMBL" id="KAJ8883380.1"/>
    </source>
</evidence>
<organism evidence="1 2">
    <name type="scientific">Dryococelus australis</name>
    <dbReference type="NCBI Taxonomy" id="614101"/>
    <lineage>
        <taxon>Eukaryota</taxon>
        <taxon>Metazoa</taxon>
        <taxon>Ecdysozoa</taxon>
        <taxon>Arthropoda</taxon>
        <taxon>Hexapoda</taxon>
        <taxon>Insecta</taxon>
        <taxon>Pterygota</taxon>
        <taxon>Neoptera</taxon>
        <taxon>Polyneoptera</taxon>
        <taxon>Phasmatodea</taxon>
        <taxon>Verophasmatodea</taxon>
        <taxon>Anareolatae</taxon>
        <taxon>Phasmatidae</taxon>
        <taxon>Eurycanthinae</taxon>
        <taxon>Dryococelus</taxon>
    </lineage>
</organism>
<dbReference type="Pfam" id="PF05380">
    <property type="entry name" value="Peptidase_A17"/>
    <property type="match status" value="1"/>
</dbReference>
<protein>
    <submittedName>
        <fullName evidence="1">Uncharacterized protein</fullName>
    </submittedName>
</protein>
<dbReference type="InterPro" id="IPR008042">
    <property type="entry name" value="Retrotrans_Pao"/>
</dbReference>
<reference evidence="1 2" key="1">
    <citation type="submission" date="2023-02" db="EMBL/GenBank/DDBJ databases">
        <title>LHISI_Scaffold_Assembly.</title>
        <authorList>
            <person name="Stuart O.P."/>
            <person name="Cleave R."/>
            <person name="Magrath M.J.L."/>
            <person name="Mikheyev A.S."/>
        </authorList>
    </citation>
    <scope>NUCLEOTIDE SEQUENCE [LARGE SCALE GENOMIC DNA]</scope>
    <source>
        <strain evidence="1">Daus_M_001</strain>
        <tissue evidence="1">Leg muscle</tissue>
    </source>
</reference>
<keyword evidence="2" id="KW-1185">Reference proteome</keyword>
<name>A0ABQ9HGC4_9NEOP</name>
<proteinExistence type="predicted"/>
<sequence length="294" mass="33033">MTGCLPKQPLKSKGCWSHLDDLKLADTLTIHLNALMYSSELTYSHCCLNQLGWDDPLPINIWANWQQYRDELSVLQDIQIDRCIIQAKPCTVKLVRFCDASQVVYAAVVYLCSQYADGTTLVRIMAGKTKVAQVKEVSTPQLEHCEAVLLAKLIEVVKQALTIDMMNVIAWTDSTVVLVSLASPPNGVAMIKKHTLATNPEQSLREQEQKREVNLRKLQRITASCLRFCKNCKSPEVDKIKSDSLTAEELHTALFKLVISVQSDSFKTEIQCLKNGKPLPERSRTVSLTPFIDK</sequence>
<comment type="caution">
    <text evidence="1">The sequence shown here is derived from an EMBL/GenBank/DDBJ whole genome shotgun (WGS) entry which is preliminary data.</text>
</comment>
<accession>A0ABQ9HGC4</accession>
<dbReference type="Proteomes" id="UP001159363">
    <property type="component" value="Chromosome 4"/>
</dbReference>
<dbReference type="EMBL" id="JARBHB010000005">
    <property type="protein sequence ID" value="KAJ8883380.1"/>
    <property type="molecule type" value="Genomic_DNA"/>
</dbReference>
<evidence type="ECO:0000313" key="2">
    <source>
        <dbReference type="Proteomes" id="UP001159363"/>
    </source>
</evidence>
<dbReference type="PANTHER" id="PTHR47331">
    <property type="entry name" value="PHD-TYPE DOMAIN-CONTAINING PROTEIN"/>
    <property type="match status" value="1"/>
</dbReference>
<gene>
    <name evidence="1" type="ORF">PR048_015223</name>
</gene>